<reference evidence="7" key="1">
    <citation type="submission" date="2021-12" db="EMBL/GenBank/DDBJ databases">
        <title>Convergent genome expansion in fungi linked to evolution of root-endophyte symbiosis.</title>
        <authorList>
            <consortium name="DOE Joint Genome Institute"/>
            <person name="Ke Y.-H."/>
            <person name="Bonito G."/>
            <person name="Liao H.-L."/>
            <person name="Looney B."/>
            <person name="Rojas-Flechas A."/>
            <person name="Nash J."/>
            <person name="Hameed K."/>
            <person name="Schadt C."/>
            <person name="Martin F."/>
            <person name="Crous P.W."/>
            <person name="Miettinen O."/>
            <person name="Magnuson J.K."/>
            <person name="Labbe J."/>
            <person name="Jacobson D."/>
            <person name="Doktycz M.J."/>
            <person name="Veneault-Fourrey C."/>
            <person name="Kuo A."/>
            <person name="Mondo S."/>
            <person name="Calhoun S."/>
            <person name="Riley R."/>
            <person name="Ohm R."/>
            <person name="LaButti K."/>
            <person name="Andreopoulos B."/>
            <person name="Pangilinan J."/>
            <person name="Nolan M."/>
            <person name="Tritt A."/>
            <person name="Clum A."/>
            <person name="Lipzen A."/>
            <person name="Daum C."/>
            <person name="Barry K."/>
            <person name="Grigoriev I.V."/>
            <person name="Vilgalys R."/>
        </authorList>
    </citation>
    <scope>NUCLEOTIDE SEQUENCE</scope>
    <source>
        <strain evidence="7">PMI_201</strain>
    </source>
</reference>
<dbReference type="GO" id="GO:0000981">
    <property type="term" value="F:DNA-binding transcription factor activity, RNA polymerase II-specific"/>
    <property type="evidence" value="ECO:0007669"/>
    <property type="project" value="InterPro"/>
</dbReference>
<evidence type="ECO:0000313" key="8">
    <source>
        <dbReference type="Proteomes" id="UP001201262"/>
    </source>
</evidence>
<feature type="compositionally biased region" description="Basic and acidic residues" evidence="5">
    <location>
        <begin position="75"/>
        <end position="89"/>
    </location>
</feature>
<gene>
    <name evidence="7" type="ORF">BGW36DRAFT_387425</name>
</gene>
<dbReference type="InterPro" id="IPR053178">
    <property type="entry name" value="Osmoadaptation_assoc"/>
</dbReference>
<dbReference type="PANTHER" id="PTHR38111:SF10">
    <property type="entry name" value="C6 FINGER DOMAIN-CONTAINING PROTEIN"/>
    <property type="match status" value="1"/>
</dbReference>
<keyword evidence="8" id="KW-1185">Reference proteome</keyword>
<feature type="region of interest" description="Disordered" evidence="5">
    <location>
        <begin position="55"/>
        <end position="96"/>
    </location>
</feature>
<dbReference type="RefSeq" id="XP_046068336.1">
    <property type="nucleotide sequence ID" value="XM_046217121.1"/>
</dbReference>
<protein>
    <recommendedName>
        <fullName evidence="6">Zn(2)-C6 fungal-type domain-containing protein</fullName>
    </recommendedName>
</protein>
<evidence type="ECO:0000256" key="1">
    <source>
        <dbReference type="ARBA" id="ARBA00023015"/>
    </source>
</evidence>
<dbReference type="Gene3D" id="4.10.240.10">
    <property type="entry name" value="Zn(2)-C6 fungal-type DNA-binding domain"/>
    <property type="match status" value="1"/>
</dbReference>
<evidence type="ECO:0000256" key="4">
    <source>
        <dbReference type="ARBA" id="ARBA00023242"/>
    </source>
</evidence>
<dbReference type="PROSITE" id="PS50048">
    <property type="entry name" value="ZN2_CY6_FUNGAL_2"/>
    <property type="match status" value="1"/>
</dbReference>
<keyword evidence="2" id="KW-0238">DNA-binding</keyword>
<evidence type="ECO:0000313" key="7">
    <source>
        <dbReference type="EMBL" id="KAH8692339.1"/>
    </source>
</evidence>
<evidence type="ECO:0000259" key="6">
    <source>
        <dbReference type="PROSITE" id="PS50048"/>
    </source>
</evidence>
<dbReference type="SUPFAM" id="SSF57701">
    <property type="entry name" value="Zn2/Cys6 DNA-binding domain"/>
    <property type="match status" value="1"/>
</dbReference>
<name>A0AAD4PX83_9EURO</name>
<dbReference type="InterPro" id="IPR036864">
    <property type="entry name" value="Zn2-C6_fun-type_DNA-bd_sf"/>
</dbReference>
<organism evidence="7 8">
    <name type="scientific">Talaromyces proteolyticus</name>
    <dbReference type="NCBI Taxonomy" id="1131652"/>
    <lineage>
        <taxon>Eukaryota</taxon>
        <taxon>Fungi</taxon>
        <taxon>Dikarya</taxon>
        <taxon>Ascomycota</taxon>
        <taxon>Pezizomycotina</taxon>
        <taxon>Eurotiomycetes</taxon>
        <taxon>Eurotiomycetidae</taxon>
        <taxon>Eurotiales</taxon>
        <taxon>Trichocomaceae</taxon>
        <taxon>Talaromyces</taxon>
        <taxon>Talaromyces sect. Bacilispori</taxon>
    </lineage>
</organism>
<dbReference type="InterPro" id="IPR001138">
    <property type="entry name" value="Zn2Cys6_DnaBD"/>
</dbReference>
<proteinExistence type="predicted"/>
<dbReference type="GeneID" id="70247408"/>
<dbReference type="SMART" id="SM00066">
    <property type="entry name" value="GAL4"/>
    <property type="match status" value="1"/>
</dbReference>
<dbReference type="EMBL" id="JAJTJA010000011">
    <property type="protein sequence ID" value="KAH8692339.1"/>
    <property type="molecule type" value="Genomic_DNA"/>
</dbReference>
<dbReference type="PANTHER" id="PTHR38111">
    <property type="entry name" value="ZN(2)-C6 FUNGAL-TYPE DOMAIN-CONTAINING PROTEIN-RELATED"/>
    <property type="match status" value="1"/>
</dbReference>
<accession>A0AAD4PX83</accession>
<comment type="caution">
    <text evidence="7">The sequence shown here is derived from an EMBL/GenBank/DDBJ whole genome shotgun (WGS) entry which is preliminary data.</text>
</comment>
<dbReference type="GO" id="GO:0008270">
    <property type="term" value="F:zinc ion binding"/>
    <property type="evidence" value="ECO:0007669"/>
    <property type="project" value="InterPro"/>
</dbReference>
<sequence length="511" mass="56585">MVGVPRNKGCRNCISKRLKCDLTHPQCQRCIETGVRCPGYARVFKFQNEGPALQQRYMRGGGEPSSARTRSSKKGQQEKEIGSERSGERRRYKGQGVPSEKNMCRALYKPFNLTIDESVSPSLAVQTVSAQQVQVFINYILTAWPCLFKCTETRVPVTWVEYAVQRGSGSPYNAFDLSMRATTCIYMGAQYGDMRLLNAGRQLYGRSLRMLAASLSDIESGTSDEVLAAAVVLSCYEMYAGATEKSWLYHHAGVIEMMRLRGAKAHTDGFGRAIYIAYRGFFITAALLTGEACLLEQPEWQTMSEFIAADNAKQPDSSLFTDIAERAFREMVRVPGFVKRVKDLWEAPPEKQILLGPQLLQELVRLRAALRGLHTEFGITVATHGGPDNKDATFANDRRREFVGPIPYVFFDGFSSLAIRGMRSGIILVDELLILLTPDPHNRDILREEVNIFSQVDDINSSTGELTQSQKQAAGLLPSNSLYSLSGGGGGSGAVSASKFPFFLFPLNPSN</sequence>
<dbReference type="CDD" id="cd00067">
    <property type="entry name" value="GAL4"/>
    <property type="match status" value="1"/>
</dbReference>
<dbReference type="InterPro" id="IPR021858">
    <property type="entry name" value="Fun_TF"/>
</dbReference>
<keyword evidence="3" id="KW-0804">Transcription</keyword>
<dbReference type="AlphaFoldDB" id="A0AAD4PX83"/>
<keyword evidence="1" id="KW-0805">Transcription regulation</keyword>
<dbReference type="Pfam" id="PF11951">
    <property type="entry name" value="Fungal_trans_2"/>
    <property type="match status" value="1"/>
</dbReference>
<dbReference type="GO" id="GO:0003677">
    <property type="term" value="F:DNA binding"/>
    <property type="evidence" value="ECO:0007669"/>
    <property type="project" value="UniProtKB-KW"/>
</dbReference>
<feature type="non-terminal residue" evidence="7">
    <location>
        <position position="1"/>
    </location>
</feature>
<evidence type="ECO:0000256" key="3">
    <source>
        <dbReference type="ARBA" id="ARBA00023163"/>
    </source>
</evidence>
<keyword evidence="4" id="KW-0539">Nucleus</keyword>
<evidence type="ECO:0000256" key="5">
    <source>
        <dbReference type="SAM" id="MobiDB-lite"/>
    </source>
</evidence>
<dbReference type="Pfam" id="PF00172">
    <property type="entry name" value="Zn_clus"/>
    <property type="match status" value="1"/>
</dbReference>
<evidence type="ECO:0000256" key="2">
    <source>
        <dbReference type="ARBA" id="ARBA00023125"/>
    </source>
</evidence>
<feature type="domain" description="Zn(2)-C6 fungal-type" evidence="6">
    <location>
        <begin position="9"/>
        <end position="37"/>
    </location>
</feature>
<dbReference type="Proteomes" id="UP001201262">
    <property type="component" value="Unassembled WGS sequence"/>
</dbReference>